<reference evidence="1" key="1">
    <citation type="journal article" date="2019" name="Sci. Rep.">
        <title>Draft genome of Tanacetum cinerariifolium, the natural source of mosquito coil.</title>
        <authorList>
            <person name="Yamashiro T."/>
            <person name="Shiraishi A."/>
            <person name="Satake H."/>
            <person name="Nakayama K."/>
        </authorList>
    </citation>
    <scope>NUCLEOTIDE SEQUENCE</scope>
</reference>
<name>A0A6L2N396_TANCI</name>
<proteinExistence type="predicted"/>
<evidence type="ECO:0000313" key="1">
    <source>
        <dbReference type="EMBL" id="GEU80660.1"/>
    </source>
</evidence>
<accession>A0A6L2N396</accession>
<dbReference type="EMBL" id="BKCJ010008119">
    <property type="protein sequence ID" value="GEU80660.1"/>
    <property type="molecule type" value="Genomic_DNA"/>
</dbReference>
<dbReference type="AlphaFoldDB" id="A0A6L2N396"/>
<protein>
    <recommendedName>
        <fullName evidence="2">Integrase, catalytic region, zinc finger, CCHC-type, peptidase aspartic, catalytic</fullName>
    </recommendedName>
</protein>
<evidence type="ECO:0008006" key="2">
    <source>
        <dbReference type="Google" id="ProtNLM"/>
    </source>
</evidence>
<comment type="caution">
    <text evidence="1">The sequence shown here is derived from an EMBL/GenBank/DDBJ whole genome shotgun (WGS) entry which is preliminary data.</text>
</comment>
<organism evidence="1">
    <name type="scientific">Tanacetum cinerariifolium</name>
    <name type="common">Dalmatian daisy</name>
    <name type="synonym">Chrysanthemum cinerariifolium</name>
    <dbReference type="NCBI Taxonomy" id="118510"/>
    <lineage>
        <taxon>Eukaryota</taxon>
        <taxon>Viridiplantae</taxon>
        <taxon>Streptophyta</taxon>
        <taxon>Embryophyta</taxon>
        <taxon>Tracheophyta</taxon>
        <taxon>Spermatophyta</taxon>
        <taxon>Magnoliopsida</taxon>
        <taxon>eudicotyledons</taxon>
        <taxon>Gunneridae</taxon>
        <taxon>Pentapetalae</taxon>
        <taxon>asterids</taxon>
        <taxon>campanulids</taxon>
        <taxon>Asterales</taxon>
        <taxon>Asteraceae</taxon>
        <taxon>Asteroideae</taxon>
        <taxon>Anthemideae</taxon>
        <taxon>Anthemidinae</taxon>
        <taxon>Tanacetum</taxon>
    </lineage>
</organism>
<gene>
    <name evidence="1" type="ORF">Tci_052638</name>
</gene>
<sequence>MLMKGTGLSYQERECRLYNLFDKFAHVLGEKLYEYYWRFSQLINKMHTIRMTMQQVQVHTKFLNALPSEWSKFVSDVKLAKSLYTTNYDRLYAYFSQHKRHANEVRISHERYPDSYAFIANSPTLYNLSQSPQHSTYLINPQQQQVFPSPFISPSMTPQPQAEFPQLDFGHVVPMFQQEEDLIECINKAMVFLSAVASSQGGLKYADVSLVGDDVVLIMGEVAFFDDVALWDDYWHYDVAYIFLYIIQGGLKYADVALAGRVVTWIKIHQSGLKYTDVALAGDDVVLIVGEVAFYDNVALWDD</sequence>